<proteinExistence type="predicted"/>
<name>A0A364K0F9_9BACL</name>
<dbReference type="Proteomes" id="UP000251213">
    <property type="component" value="Unassembled WGS sequence"/>
</dbReference>
<keyword evidence="2" id="KW-1185">Reference proteome</keyword>
<dbReference type="AlphaFoldDB" id="A0A364K0F9"/>
<evidence type="ECO:0000313" key="2">
    <source>
        <dbReference type="Proteomes" id="UP000251213"/>
    </source>
</evidence>
<reference evidence="1 2" key="2">
    <citation type="submission" date="2018-06" db="EMBL/GenBank/DDBJ databases">
        <authorList>
            <person name="Zhirakovskaya E."/>
        </authorList>
    </citation>
    <scope>NUCLEOTIDE SEQUENCE [LARGE SCALE GENOMIC DNA]</scope>
    <source>
        <strain evidence="1 2">FBKL4.011</strain>
    </source>
</reference>
<comment type="caution">
    <text evidence="1">The sequence shown here is derived from an EMBL/GenBank/DDBJ whole genome shotgun (WGS) entry which is preliminary data.</text>
</comment>
<accession>A0A364K0F9</accession>
<dbReference type="EMBL" id="QJKK01000024">
    <property type="protein sequence ID" value="RAL20834.1"/>
    <property type="molecule type" value="Genomic_DNA"/>
</dbReference>
<evidence type="ECO:0000313" key="1">
    <source>
        <dbReference type="EMBL" id="RAL20834.1"/>
    </source>
</evidence>
<sequence length="87" mass="10317">MYNKNDSLTREYIQNEIKVTLDLVYLLTGENETRFDIDKWTYDHNGNVFLNEKFIVNDFRIVEHLKNIEHLEAILKRLEGGDNDGTL</sequence>
<dbReference type="RefSeq" id="WP_113660441.1">
    <property type="nucleotide sequence ID" value="NZ_KZ845686.1"/>
</dbReference>
<reference evidence="1 2" key="1">
    <citation type="submission" date="2018-06" db="EMBL/GenBank/DDBJ databases">
        <title>Thermoflavimicrobium daqus sp. nov., a thermophilic microbe isolated from Moutai-flavour Daqu.</title>
        <authorList>
            <person name="Wang X."/>
            <person name="Zhou H."/>
        </authorList>
    </citation>
    <scope>NUCLEOTIDE SEQUENCE [LARGE SCALE GENOMIC DNA]</scope>
    <source>
        <strain evidence="1 2">FBKL4.011</strain>
    </source>
</reference>
<organism evidence="1 2">
    <name type="scientific">Thermoflavimicrobium daqui</name>
    <dbReference type="NCBI Taxonomy" id="2137476"/>
    <lineage>
        <taxon>Bacteria</taxon>
        <taxon>Bacillati</taxon>
        <taxon>Bacillota</taxon>
        <taxon>Bacilli</taxon>
        <taxon>Bacillales</taxon>
        <taxon>Thermoactinomycetaceae</taxon>
        <taxon>Thermoflavimicrobium</taxon>
    </lineage>
</organism>
<gene>
    <name evidence="1" type="ORF">DL897_17705</name>
</gene>
<protein>
    <submittedName>
        <fullName evidence="1">Uncharacterized protein</fullName>
    </submittedName>
</protein>